<keyword evidence="4" id="KW-0067">ATP-binding</keyword>
<dbReference type="GO" id="GO:0016787">
    <property type="term" value="F:hydrolase activity"/>
    <property type="evidence" value="ECO:0007669"/>
    <property type="project" value="UniProtKB-KW"/>
</dbReference>
<dbReference type="Proteomes" id="UP000013827">
    <property type="component" value="Unassembled WGS sequence"/>
</dbReference>
<evidence type="ECO:0000313" key="9">
    <source>
        <dbReference type="Proteomes" id="UP000013827"/>
    </source>
</evidence>
<evidence type="ECO:0000256" key="6">
    <source>
        <dbReference type="SAM" id="SignalP"/>
    </source>
</evidence>
<keyword evidence="9" id="KW-1185">Reference proteome</keyword>
<dbReference type="KEGG" id="ehx:EMIHUDRAFT_423891"/>
<protein>
    <recommendedName>
        <fullName evidence="7">Helicase-associated domain-containing protein</fullName>
    </recommendedName>
</protein>
<dbReference type="Gene3D" id="1.20.120.1080">
    <property type="match status" value="1"/>
</dbReference>
<keyword evidence="3" id="KW-0347">Helicase</keyword>
<dbReference type="GeneID" id="17276493"/>
<dbReference type="AlphaFoldDB" id="A0A0D3K635"/>
<dbReference type="InterPro" id="IPR007502">
    <property type="entry name" value="Helicase-assoc_dom"/>
</dbReference>
<dbReference type="eggNOG" id="KOG0920">
    <property type="taxonomic scope" value="Eukaryota"/>
</dbReference>
<evidence type="ECO:0000259" key="7">
    <source>
        <dbReference type="SMART" id="SM00847"/>
    </source>
</evidence>
<dbReference type="Pfam" id="PF21010">
    <property type="entry name" value="HA2_C"/>
    <property type="match status" value="1"/>
</dbReference>
<evidence type="ECO:0000256" key="1">
    <source>
        <dbReference type="ARBA" id="ARBA00022741"/>
    </source>
</evidence>
<feature type="domain" description="Helicase-associated" evidence="7">
    <location>
        <begin position="39"/>
        <end position="157"/>
    </location>
</feature>
<dbReference type="GO" id="GO:0005524">
    <property type="term" value="F:ATP binding"/>
    <property type="evidence" value="ECO:0007669"/>
    <property type="project" value="UniProtKB-KW"/>
</dbReference>
<reference evidence="8" key="2">
    <citation type="submission" date="2024-10" db="UniProtKB">
        <authorList>
            <consortium name="EnsemblProtists"/>
        </authorList>
    </citation>
    <scope>IDENTIFICATION</scope>
</reference>
<dbReference type="SMART" id="SM00847">
    <property type="entry name" value="HA2"/>
    <property type="match status" value="1"/>
</dbReference>
<accession>A0A0D3K635</accession>
<evidence type="ECO:0000256" key="3">
    <source>
        <dbReference type="ARBA" id="ARBA00022806"/>
    </source>
</evidence>
<dbReference type="EnsemblProtists" id="EOD31220">
    <property type="protein sequence ID" value="EOD31220"/>
    <property type="gene ID" value="EMIHUDRAFT_423891"/>
</dbReference>
<dbReference type="GO" id="GO:0003723">
    <property type="term" value="F:RNA binding"/>
    <property type="evidence" value="ECO:0007669"/>
    <property type="project" value="TreeGrafter"/>
</dbReference>
<feature type="region of interest" description="Disordered" evidence="5">
    <location>
        <begin position="323"/>
        <end position="344"/>
    </location>
</feature>
<feature type="chain" id="PRO_5044185299" description="Helicase-associated domain-containing protein" evidence="6">
    <location>
        <begin position="20"/>
        <end position="425"/>
    </location>
</feature>
<keyword evidence="1" id="KW-0547">Nucleotide-binding</keyword>
<proteinExistence type="predicted"/>
<keyword evidence="2" id="KW-0378">Hydrolase</keyword>
<dbReference type="GO" id="GO:0004386">
    <property type="term" value="F:helicase activity"/>
    <property type="evidence" value="ECO:0007669"/>
    <property type="project" value="UniProtKB-KW"/>
</dbReference>
<dbReference type="FunFam" id="1.20.120.1080:FF:000002">
    <property type="entry name" value="Putative ATP-dependent RNA helicase DHX36"/>
    <property type="match status" value="1"/>
</dbReference>
<feature type="compositionally biased region" description="Gly residues" evidence="5">
    <location>
        <begin position="327"/>
        <end position="344"/>
    </location>
</feature>
<dbReference type="HOGENOM" id="CLU_001832_1_7_1"/>
<reference evidence="9" key="1">
    <citation type="journal article" date="2013" name="Nature">
        <title>Pan genome of the phytoplankton Emiliania underpins its global distribution.</title>
        <authorList>
            <person name="Read B.A."/>
            <person name="Kegel J."/>
            <person name="Klute M.J."/>
            <person name="Kuo A."/>
            <person name="Lefebvre S.C."/>
            <person name="Maumus F."/>
            <person name="Mayer C."/>
            <person name="Miller J."/>
            <person name="Monier A."/>
            <person name="Salamov A."/>
            <person name="Young J."/>
            <person name="Aguilar M."/>
            <person name="Claverie J.M."/>
            <person name="Frickenhaus S."/>
            <person name="Gonzalez K."/>
            <person name="Herman E.K."/>
            <person name="Lin Y.C."/>
            <person name="Napier J."/>
            <person name="Ogata H."/>
            <person name="Sarno A.F."/>
            <person name="Shmutz J."/>
            <person name="Schroeder D."/>
            <person name="de Vargas C."/>
            <person name="Verret F."/>
            <person name="von Dassow P."/>
            <person name="Valentin K."/>
            <person name="Van de Peer Y."/>
            <person name="Wheeler G."/>
            <person name="Dacks J.B."/>
            <person name="Delwiche C.F."/>
            <person name="Dyhrman S.T."/>
            <person name="Glockner G."/>
            <person name="John U."/>
            <person name="Richards T."/>
            <person name="Worden A.Z."/>
            <person name="Zhang X."/>
            <person name="Grigoriev I.V."/>
            <person name="Allen A.E."/>
            <person name="Bidle K."/>
            <person name="Borodovsky M."/>
            <person name="Bowler C."/>
            <person name="Brownlee C."/>
            <person name="Cock J.M."/>
            <person name="Elias M."/>
            <person name="Gladyshev V.N."/>
            <person name="Groth M."/>
            <person name="Guda C."/>
            <person name="Hadaegh A."/>
            <person name="Iglesias-Rodriguez M.D."/>
            <person name="Jenkins J."/>
            <person name="Jones B.M."/>
            <person name="Lawson T."/>
            <person name="Leese F."/>
            <person name="Lindquist E."/>
            <person name="Lobanov A."/>
            <person name="Lomsadze A."/>
            <person name="Malik S.B."/>
            <person name="Marsh M.E."/>
            <person name="Mackinder L."/>
            <person name="Mock T."/>
            <person name="Mueller-Roeber B."/>
            <person name="Pagarete A."/>
            <person name="Parker M."/>
            <person name="Probert I."/>
            <person name="Quesneville H."/>
            <person name="Raines C."/>
            <person name="Rensing S.A."/>
            <person name="Riano-Pachon D.M."/>
            <person name="Richier S."/>
            <person name="Rokitta S."/>
            <person name="Shiraiwa Y."/>
            <person name="Soanes D.M."/>
            <person name="van der Giezen M."/>
            <person name="Wahlund T.M."/>
            <person name="Williams B."/>
            <person name="Wilson W."/>
            <person name="Wolfe G."/>
            <person name="Wurch L.L."/>
        </authorList>
    </citation>
    <scope>NUCLEOTIDE SEQUENCE</scope>
</reference>
<dbReference type="RefSeq" id="XP_005783649.1">
    <property type="nucleotide sequence ID" value="XM_005783592.1"/>
</dbReference>
<feature type="signal peptide" evidence="6">
    <location>
        <begin position="1"/>
        <end position="19"/>
    </location>
</feature>
<dbReference type="PANTHER" id="PTHR18934:SF99">
    <property type="entry name" value="ATP-DEPENDENT RNA HELICASE DHX37-RELATED"/>
    <property type="match status" value="1"/>
</dbReference>
<dbReference type="STRING" id="2903.R1EX89"/>
<evidence type="ECO:0000256" key="4">
    <source>
        <dbReference type="ARBA" id="ARBA00022840"/>
    </source>
</evidence>
<keyword evidence="6" id="KW-0732">Signal</keyword>
<name>A0A0D3K635_EMIH1</name>
<dbReference type="PaxDb" id="2903-EOD31220"/>
<organism evidence="8 9">
    <name type="scientific">Emiliania huxleyi (strain CCMP1516)</name>
    <dbReference type="NCBI Taxonomy" id="280463"/>
    <lineage>
        <taxon>Eukaryota</taxon>
        <taxon>Haptista</taxon>
        <taxon>Haptophyta</taxon>
        <taxon>Prymnesiophyceae</taxon>
        <taxon>Isochrysidales</taxon>
        <taxon>Noelaerhabdaceae</taxon>
        <taxon>Emiliania</taxon>
    </lineage>
</organism>
<evidence type="ECO:0000256" key="5">
    <source>
        <dbReference type="SAM" id="MobiDB-lite"/>
    </source>
</evidence>
<dbReference type="PANTHER" id="PTHR18934">
    <property type="entry name" value="ATP-DEPENDENT RNA HELICASE"/>
    <property type="match status" value="1"/>
</dbReference>
<evidence type="ECO:0000256" key="2">
    <source>
        <dbReference type="ARBA" id="ARBA00022801"/>
    </source>
</evidence>
<sequence>MQRTPLAGLVLSILSLGLGPPGPFLARALQPPSADAVEESCRSLRLAGALDAADALTLLGAHLARMPLDVRVGKMVLYGALLGCIDPMLTIAAALSTRRSPFLAPFEQRQAGRRRRGAQALHRRALGPPRVPARLRGLARREARRRRRRWPALLRRALPLARCAGELHALREQLSGVLADLGFASSTREAMEGEGEGVASVHHASLVRAIVCAGLYPNVLRARMPDTRFVDTVGGAVEAEDERGIVNFYLAERWAGGRVFLQHLRLAQAALGLVRLQRQEAAGATAGGRGGGGSCGCGRLHVRAVRRKGFCVQAGVLPVRRTQAERAGGGGTGTGGQGGGAGGRGDGRLIVRAAALRGRLARCQRRGGHGRGGRPHHHRRLWPRRRAPEATARRVAVAARQEARRAVALAGGQPDLRGDRAADHE</sequence>
<evidence type="ECO:0000313" key="8">
    <source>
        <dbReference type="EnsemblProtists" id="EOD31220"/>
    </source>
</evidence>